<feature type="domain" description="Trehalase-like N-terminal" evidence="2">
    <location>
        <begin position="14"/>
        <end position="149"/>
    </location>
</feature>
<dbReference type="RefSeq" id="WP_049714805.1">
    <property type="nucleotide sequence ID" value="NZ_LFXA01000002.1"/>
</dbReference>
<dbReference type="Pfam" id="PF19291">
    <property type="entry name" value="TREH_N"/>
    <property type="match status" value="1"/>
</dbReference>
<dbReference type="InterPro" id="IPR008928">
    <property type="entry name" value="6-hairpin_glycosidase_sf"/>
</dbReference>
<organism evidence="3 4">
    <name type="scientific">Streptomyces caatingaensis</name>
    <dbReference type="NCBI Taxonomy" id="1678637"/>
    <lineage>
        <taxon>Bacteria</taxon>
        <taxon>Bacillati</taxon>
        <taxon>Actinomycetota</taxon>
        <taxon>Actinomycetes</taxon>
        <taxon>Kitasatosporales</taxon>
        <taxon>Streptomycetaceae</taxon>
        <taxon>Streptomyces</taxon>
    </lineage>
</organism>
<name>A0A0K9XL99_9ACTN</name>
<dbReference type="GO" id="GO:0005993">
    <property type="term" value="P:trehalose catabolic process"/>
    <property type="evidence" value="ECO:0007669"/>
    <property type="project" value="TreeGrafter"/>
</dbReference>
<proteinExistence type="predicted"/>
<evidence type="ECO:0000313" key="4">
    <source>
        <dbReference type="Proteomes" id="UP000037288"/>
    </source>
</evidence>
<keyword evidence="4" id="KW-1185">Reference proteome</keyword>
<dbReference type="AlphaFoldDB" id="A0A0K9XL99"/>
<dbReference type="SUPFAM" id="SSF48208">
    <property type="entry name" value="Six-hairpin glycosidases"/>
    <property type="match status" value="1"/>
</dbReference>
<evidence type="ECO:0000259" key="2">
    <source>
        <dbReference type="Pfam" id="PF19291"/>
    </source>
</evidence>
<dbReference type="InterPro" id="IPR045582">
    <property type="entry name" value="Trehalase-like_N"/>
</dbReference>
<dbReference type="Proteomes" id="UP000037288">
    <property type="component" value="Unassembled WGS sequence"/>
</dbReference>
<evidence type="ECO:0000259" key="1">
    <source>
        <dbReference type="Pfam" id="PF00723"/>
    </source>
</evidence>
<dbReference type="PANTHER" id="PTHR31616">
    <property type="entry name" value="TREHALASE"/>
    <property type="match status" value="1"/>
</dbReference>
<dbReference type="Pfam" id="PF00723">
    <property type="entry name" value="Glyco_hydro_15"/>
    <property type="match status" value="1"/>
</dbReference>
<dbReference type="EMBL" id="LFXA01000002">
    <property type="protein sequence ID" value="KNB54063.1"/>
    <property type="molecule type" value="Genomic_DNA"/>
</dbReference>
<dbReference type="PATRIC" id="fig|1678637.3.peg.1272"/>
<accession>A0A0K9XL99</accession>
<protein>
    <submittedName>
        <fullName evidence="3">Glycoside hydrolase</fullName>
    </submittedName>
</protein>
<dbReference type="STRING" id="1678637.AC230_05870"/>
<comment type="caution">
    <text evidence="3">The sequence shown here is derived from an EMBL/GenBank/DDBJ whole genome shotgun (WGS) entry which is preliminary data.</text>
</comment>
<dbReference type="PANTHER" id="PTHR31616:SF10">
    <property type="entry name" value="TREHALASE"/>
    <property type="match status" value="1"/>
</dbReference>
<evidence type="ECO:0000313" key="3">
    <source>
        <dbReference type="EMBL" id="KNB54063.1"/>
    </source>
</evidence>
<reference evidence="4" key="1">
    <citation type="submission" date="2015-07" db="EMBL/GenBank/DDBJ databases">
        <title>Draft genome sequence of Streptomyces sp. CMAA 1322, a bacterium isolated from Caatinga biome, from dry forest semiarid of Brazil.</title>
        <authorList>
            <person name="Santos S.N."/>
            <person name="Gacesa R."/>
            <person name="Taketani R.G."/>
            <person name="Long P.F."/>
            <person name="Melo I.S."/>
        </authorList>
    </citation>
    <scope>NUCLEOTIDE SEQUENCE [LARGE SCALE GENOMIC DNA]</scope>
    <source>
        <strain evidence="4">CMAA 1322</strain>
    </source>
</reference>
<dbReference type="GO" id="GO:0015927">
    <property type="term" value="F:trehalase activity"/>
    <property type="evidence" value="ECO:0007669"/>
    <property type="project" value="TreeGrafter"/>
</dbReference>
<keyword evidence="3" id="KW-0378">Hydrolase</keyword>
<dbReference type="InterPro" id="IPR011613">
    <property type="entry name" value="GH15-like"/>
</dbReference>
<dbReference type="Gene3D" id="1.50.10.10">
    <property type="match status" value="1"/>
</dbReference>
<sequence length="595" mass="64461">MPGTGTGDDGEFEGFAPHPLRQYALLADGERGVLLGPHGDHGWMCAPRWDSDAVFSGLVGGRGVYAVTPCEPHVWGGRYEEGTLIWRNRWITRHGVIESREALAYPGDPHRAVVLRRVTAHGADARLTVVLEPRAGFGAQPLRDLTREDTDVWSGRAGSLYLRWRGCAGLRAEGAGEGRLVLDLTVAPGTRHDLVLEIGDRPPPGPAPRPADAWAATEAAWQARVPPLSGTLAPRDARHWYALLRGLTCSTGGMVAAATTSLPERAEEGRNYDYRYVWIRDQCFAGQAAAAAGDGPLLDAAVRFVTARLHEDGPHLAPAYTVDGRPVPEERKLDLPGYPGGFDRVGNRVGRQFQLDAFGEALLLLAAAARQDRLDADGRRAAALAADAVAARHRRPDSGIWELAPRRWTHSRLICAAGLRVMAAGGTAGRRGADWRGLADLLVAEAAAACVHPSGRWQRAPDDPRPDGALLLPPVRGAVPAGDPRTVATLRACTTELSDDFFAYRFRHDARPLPEAEGAFLLCGFVTALAEHQQGDGTAALRWFERNRAACGPPGLFSEEYDVEQRQMRGNLPQAFVHALALECAVRLTRPWREP</sequence>
<feature type="domain" description="GH15-like" evidence="1">
    <location>
        <begin position="250"/>
        <end position="585"/>
    </location>
</feature>
<gene>
    <name evidence="3" type="ORF">AC230_05870</name>
</gene>
<dbReference type="InterPro" id="IPR012341">
    <property type="entry name" value="6hp_glycosidase-like_sf"/>
</dbReference>